<evidence type="ECO:0000256" key="9">
    <source>
        <dbReference type="ARBA" id="ARBA00023180"/>
    </source>
</evidence>
<evidence type="ECO:0000256" key="1">
    <source>
        <dbReference type="ARBA" id="ARBA00004479"/>
    </source>
</evidence>
<comment type="similarity">
    <text evidence="2">Belongs to the type I cytokine receptor family. Type 2 subfamily.</text>
</comment>
<reference evidence="14" key="2">
    <citation type="submission" date="2025-08" db="UniProtKB">
        <authorList>
            <consortium name="Ensembl"/>
        </authorList>
    </citation>
    <scope>IDENTIFICATION</scope>
</reference>
<keyword evidence="10" id="KW-0393">Immunoglobulin domain</keyword>
<evidence type="ECO:0000256" key="3">
    <source>
        <dbReference type="ARBA" id="ARBA00022692"/>
    </source>
</evidence>
<dbReference type="Ensembl" id="ENSOMYT00000137302.1">
    <property type="protein sequence ID" value="ENSOMYP00000109722.1"/>
    <property type="gene ID" value="ENSOMYG00000043842.2"/>
</dbReference>
<protein>
    <recommendedName>
        <fullName evidence="13">Fibronectin type-III domain-containing protein</fullName>
    </recommendedName>
</protein>
<keyword evidence="6 12" id="KW-1133">Transmembrane helix</keyword>
<accession>A0A8K9USP0</accession>
<dbReference type="SMART" id="SM00060">
    <property type="entry name" value="FN3"/>
    <property type="match status" value="3"/>
</dbReference>
<dbReference type="SUPFAM" id="SSF49265">
    <property type="entry name" value="Fibronectin type III"/>
    <property type="match status" value="3"/>
</dbReference>
<dbReference type="Pfam" id="PF06328">
    <property type="entry name" value="Lep_receptor_Ig"/>
    <property type="match status" value="1"/>
</dbReference>
<dbReference type="AlphaFoldDB" id="A0A8K9USP0"/>
<reference evidence="14" key="1">
    <citation type="submission" date="2020-07" db="EMBL/GenBank/DDBJ databases">
        <title>A long reads based de novo assembly of the rainbow trout Arlee double haploid line genome.</title>
        <authorList>
            <person name="Gao G."/>
            <person name="Palti Y."/>
        </authorList>
    </citation>
    <scope>NUCLEOTIDE SEQUENCE [LARGE SCALE GENOMIC DNA]</scope>
</reference>
<evidence type="ECO:0000256" key="11">
    <source>
        <dbReference type="SAM" id="MobiDB-lite"/>
    </source>
</evidence>
<keyword evidence="3 12" id="KW-0812">Transmembrane</keyword>
<dbReference type="InterPro" id="IPR003961">
    <property type="entry name" value="FN3_dom"/>
</dbReference>
<dbReference type="PANTHER" id="PTHR48423">
    <property type="entry name" value="INTERLEUKIN-27 RECEPTOR SUBUNIT ALPHA"/>
    <property type="match status" value="1"/>
</dbReference>
<dbReference type="InterPro" id="IPR010457">
    <property type="entry name" value="IgC2-like_lig-bd"/>
</dbReference>
<dbReference type="PANTHER" id="PTHR48423:SF1">
    <property type="entry name" value="INTERLEUKIN-27 RECEPTOR SUBUNIT ALPHA"/>
    <property type="match status" value="1"/>
</dbReference>
<evidence type="ECO:0000259" key="13">
    <source>
        <dbReference type="PROSITE" id="PS50853"/>
    </source>
</evidence>
<feature type="region of interest" description="Disordered" evidence="11">
    <location>
        <begin position="771"/>
        <end position="798"/>
    </location>
</feature>
<feature type="domain" description="Fibronectin type-III" evidence="13">
    <location>
        <begin position="469"/>
        <end position="569"/>
    </location>
</feature>
<feature type="compositionally biased region" description="Polar residues" evidence="11">
    <location>
        <begin position="823"/>
        <end position="841"/>
    </location>
</feature>
<gene>
    <name evidence="14" type="primary">LOC110509538</name>
</gene>
<dbReference type="Proteomes" id="UP000694395">
    <property type="component" value="Chromosome Y"/>
</dbReference>
<evidence type="ECO:0000256" key="12">
    <source>
        <dbReference type="SAM" id="Phobius"/>
    </source>
</evidence>
<evidence type="ECO:0000256" key="6">
    <source>
        <dbReference type="ARBA" id="ARBA00022989"/>
    </source>
</evidence>
<dbReference type="GO" id="GO:0005886">
    <property type="term" value="C:plasma membrane"/>
    <property type="evidence" value="ECO:0007669"/>
    <property type="project" value="UniProtKB-ARBA"/>
</dbReference>
<dbReference type="GeneTree" id="ENSGT00940000155603"/>
<dbReference type="Gene3D" id="2.60.40.10">
    <property type="entry name" value="Immunoglobulins"/>
    <property type="match status" value="6"/>
</dbReference>
<evidence type="ECO:0000256" key="5">
    <source>
        <dbReference type="ARBA" id="ARBA00022737"/>
    </source>
</evidence>
<proteinExistence type="inferred from homology"/>
<evidence type="ECO:0000313" key="14">
    <source>
        <dbReference type="Ensembl" id="ENSOMYP00000109722.1"/>
    </source>
</evidence>
<evidence type="ECO:0000313" key="15">
    <source>
        <dbReference type="Proteomes" id="UP000694395"/>
    </source>
</evidence>
<organism evidence="14 15">
    <name type="scientific">Oncorhynchus mykiss</name>
    <name type="common">Rainbow trout</name>
    <name type="synonym">Salmo gairdneri</name>
    <dbReference type="NCBI Taxonomy" id="8022"/>
    <lineage>
        <taxon>Eukaryota</taxon>
        <taxon>Metazoa</taxon>
        <taxon>Chordata</taxon>
        <taxon>Craniata</taxon>
        <taxon>Vertebrata</taxon>
        <taxon>Euteleostomi</taxon>
        <taxon>Actinopterygii</taxon>
        <taxon>Neopterygii</taxon>
        <taxon>Teleostei</taxon>
        <taxon>Protacanthopterygii</taxon>
        <taxon>Salmoniformes</taxon>
        <taxon>Salmonidae</taxon>
        <taxon>Salmoninae</taxon>
        <taxon>Oncorhynchus</taxon>
    </lineage>
</organism>
<sequence>MSCLLPLICCALMIVSFVLTLVICFQITMKTTTYGLFRLCKIHHAFPSSIDLMHGFSLGSITTYGTIIPQSPSVEIGKEFTATCVLYTAAKATAEDIYWKLKNVTVPKEQYTKINDSAVSVTITITNETANWLLCEKKGSPLNRNQVIHGILLTKGYPPEKPVNLSCMAVQSGQKISSNVTCTWQPGTRDEILKTTYTLFGSLIVSNKSSKAHRSSGYIDFGTFPSFMQLAMWVEVENKLGKVRSDILDIYAADLVKTNPPSDVNILSENNFSRTLLVSWKHPIHVTYVTLKYNIRFCTVGSGDWTEVPPNDTESYKESFRLQYLKPDTEYVVQVRCIHHMGYGYWSDWSANSTARTPEDKPTSKPDLWRVIIPSQVKSERRVQVMCKDPVESNGRIQGYSIKIQDGNWETVAVNDSDLDSRSQERKIIPLYQIPWSDKRRGLIELKAWNSVGESPQASLVIPKLTQEPPSVEWLSWFTQQGRLWVKWQPPNVTATGEPYRSEVTEYILEWVSVSDGAMDWQRERRHTRTAAIKGNLQKFNRYNISVYPMYSGWTGKPLTIAAFLEQGAPLEGPSVKVRRTGKNDAELEWMEIPLDKQRGFITNYTIFFITGGKEHSIVVSTDTYSYTVKRMASNSKYVVRVMASTVQGSTNSSDLSFNTLMYAPGQIEAIVVAVCISFLFSVVLTMLFCIYKMDSIKKKIWPPVPDPSNSTIAKWSPDFTSKADIPKESALGDVSIVEVDVFDRKSLCEEDKAGLPLKKDKYLSEEHSSGIGGSSCLSSPHQSVSDSDEGGDEGQTTASTVQYSSVVASCGYKGQTPCPLPQSGSSQTPSFTRSESTQPLLDSEEHPEGPESQRYLRNPYFGRLPGGNNGDSGDLEDLNQMEMKKQGLALRRFCPLEEDFQQTTPTEEGQSPDGQPGPDPSYMPQLSGYRPQC</sequence>
<evidence type="ECO:0000256" key="7">
    <source>
        <dbReference type="ARBA" id="ARBA00023136"/>
    </source>
</evidence>
<keyword evidence="7 12" id="KW-0472">Membrane</keyword>
<keyword evidence="4" id="KW-0732">Signal</keyword>
<evidence type="ECO:0000256" key="8">
    <source>
        <dbReference type="ARBA" id="ARBA00023170"/>
    </source>
</evidence>
<keyword evidence="5" id="KW-0677">Repeat</keyword>
<evidence type="ECO:0000256" key="4">
    <source>
        <dbReference type="ARBA" id="ARBA00022729"/>
    </source>
</evidence>
<feature type="domain" description="Fibronectin type-III" evidence="13">
    <location>
        <begin position="260"/>
        <end position="360"/>
    </location>
</feature>
<keyword evidence="15" id="KW-1185">Reference proteome</keyword>
<comment type="subcellular location">
    <subcellularLocation>
        <location evidence="1">Membrane</location>
        <topology evidence="1">Single-pass type I membrane protein</topology>
    </subcellularLocation>
</comment>
<keyword evidence="9" id="KW-0325">Glycoprotein</keyword>
<feature type="transmembrane region" description="Helical" evidence="12">
    <location>
        <begin position="670"/>
        <end position="692"/>
    </location>
</feature>
<dbReference type="InterPro" id="IPR036116">
    <property type="entry name" value="FN3_sf"/>
</dbReference>
<feature type="region of interest" description="Disordered" evidence="11">
    <location>
        <begin position="817"/>
        <end position="934"/>
    </location>
</feature>
<evidence type="ECO:0000256" key="10">
    <source>
        <dbReference type="ARBA" id="ARBA00023319"/>
    </source>
</evidence>
<name>A0A8K9USP0_ONCMY</name>
<reference evidence="14" key="3">
    <citation type="submission" date="2025-09" db="UniProtKB">
        <authorList>
            <consortium name="Ensembl"/>
        </authorList>
    </citation>
    <scope>IDENTIFICATION</scope>
</reference>
<evidence type="ECO:0000256" key="2">
    <source>
        <dbReference type="ARBA" id="ARBA00008921"/>
    </source>
</evidence>
<dbReference type="CDD" id="cd00063">
    <property type="entry name" value="FN3"/>
    <property type="match status" value="3"/>
</dbReference>
<feature type="domain" description="Fibronectin type-III" evidence="13">
    <location>
        <begin position="570"/>
        <end position="666"/>
    </location>
</feature>
<dbReference type="InterPro" id="IPR036179">
    <property type="entry name" value="Ig-like_dom_sf"/>
</dbReference>
<dbReference type="Pfam" id="PF00041">
    <property type="entry name" value="fn3"/>
    <property type="match status" value="1"/>
</dbReference>
<dbReference type="InterPro" id="IPR013783">
    <property type="entry name" value="Ig-like_fold"/>
</dbReference>
<keyword evidence="8" id="KW-0675">Receptor</keyword>
<dbReference type="InterPro" id="IPR052672">
    <property type="entry name" value="Type1_Cytokine_Rcpt_Type2"/>
</dbReference>
<dbReference type="SUPFAM" id="SSF48726">
    <property type="entry name" value="Immunoglobulin"/>
    <property type="match status" value="1"/>
</dbReference>
<dbReference type="FunFam" id="2.60.40.10:FF:000524">
    <property type="entry name" value="Interleukin-6 receptor subunit beta"/>
    <property type="match status" value="1"/>
</dbReference>
<dbReference type="PROSITE" id="PS50853">
    <property type="entry name" value="FN3"/>
    <property type="match status" value="3"/>
</dbReference>